<gene>
    <name evidence="1" type="ORF">HYPSUDRAFT_210320</name>
</gene>
<accession>A0A0D2KDH7</accession>
<protein>
    <submittedName>
        <fullName evidence="1">Uncharacterized protein</fullName>
    </submittedName>
</protein>
<organism evidence="1 2">
    <name type="scientific">Hypholoma sublateritium (strain FD-334 SS-4)</name>
    <dbReference type="NCBI Taxonomy" id="945553"/>
    <lineage>
        <taxon>Eukaryota</taxon>
        <taxon>Fungi</taxon>
        <taxon>Dikarya</taxon>
        <taxon>Basidiomycota</taxon>
        <taxon>Agaricomycotina</taxon>
        <taxon>Agaricomycetes</taxon>
        <taxon>Agaricomycetidae</taxon>
        <taxon>Agaricales</taxon>
        <taxon>Agaricineae</taxon>
        <taxon>Strophariaceae</taxon>
        <taxon>Hypholoma</taxon>
    </lineage>
</organism>
<keyword evidence="2" id="KW-1185">Reference proteome</keyword>
<evidence type="ECO:0000313" key="2">
    <source>
        <dbReference type="Proteomes" id="UP000054270"/>
    </source>
</evidence>
<dbReference type="AlphaFoldDB" id="A0A0D2KDH7"/>
<name>A0A0D2KDH7_HYPSF</name>
<dbReference type="Proteomes" id="UP000054270">
    <property type="component" value="Unassembled WGS sequence"/>
</dbReference>
<evidence type="ECO:0000313" key="1">
    <source>
        <dbReference type="EMBL" id="KJA12612.1"/>
    </source>
</evidence>
<dbReference type="EMBL" id="KN818076">
    <property type="protein sequence ID" value="KJA12612.1"/>
    <property type="molecule type" value="Genomic_DNA"/>
</dbReference>
<reference evidence="2" key="1">
    <citation type="submission" date="2014-04" db="EMBL/GenBank/DDBJ databases">
        <title>Evolutionary Origins and Diversification of the Mycorrhizal Mutualists.</title>
        <authorList>
            <consortium name="DOE Joint Genome Institute"/>
            <consortium name="Mycorrhizal Genomics Consortium"/>
            <person name="Kohler A."/>
            <person name="Kuo A."/>
            <person name="Nagy L.G."/>
            <person name="Floudas D."/>
            <person name="Copeland A."/>
            <person name="Barry K.W."/>
            <person name="Cichocki N."/>
            <person name="Veneault-Fourrey C."/>
            <person name="LaButti K."/>
            <person name="Lindquist E.A."/>
            <person name="Lipzen A."/>
            <person name="Lundell T."/>
            <person name="Morin E."/>
            <person name="Murat C."/>
            <person name="Riley R."/>
            <person name="Ohm R."/>
            <person name="Sun H."/>
            <person name="Tunlid A."/>
            <person name="Henrissat B."/>
            <person name="Grigoriev I.V."/>
            <person name="Hibbett D.S."/>
            <person name="Martin F."/>
        </authorList>
    </citation>
    <scope>NUCLEOTIDE SEQUENCE [LARGE SCALE GENOMIC DNA]</scope>
    <source>
        <strain evidence="2">FD-334 SS-4</strain>
    </source>
</reference>
<sequence>MPCATSSDGGMLHAPVLLFDTEYLPTPNPRIISAPMYVVPPRSQLPLTLPQRPAAA</sequence>
<proteinExistence type="predicted"/>